<dbReference type="InterPro" id="IPR011048">
    <property type="entry name" value="Haem_d1_sf"/>
</dbReference>
<organism evidence="3 4">
    <name type="scientific">Seonamhaeicola maritimus</name>
    <dbReference type="NCBI Taxonomy" id="2591822"/>
    <lineage>
        <taxon>Bacteria</taxon>
        <taxon>Pseudomonadati</taxon>
        <taxon>Bacteroidota</taxon>
        <taxon>Flavobacteriia</taxon>
        <taxon>Flavobacteriales</taxon>
        <taxon>Flavobacteriaceae</taxon>
    </lineage>
</organism>
<dbReference type="PANTHER" id="PTHR30344:SF1">
    <property type="entry name" value="6-PHOSPHOGLUCONOLACTONASE"/>
    <property type="match status" value="1"/>
</dbReference>
<dbReference type="InterPro" id="IPR019405">
    <property type="entry name" value="Lactonase_7-beta_prop"/>
</dbReference>
<dbReference type="OrthoDB" id="9790815at2"/>
<evidence type="ECO:0000256" key="2">
    <source>
        <dbReference type="ARBA" id="ARBA00022526"/>
    </source>
</evidence>
<comment type="caution">
    <text evidence="3">The sequence shown here is derived from an EMBL/GenBank/DDBJ whole genome shotgun (WGS) entry which is preliminary data.</text>
</comment>
<comment type="similarity">
    <text evidence="1">Belongs to the cycloisomerase 2 family.</text>
</comment>
<proteinExistence type="inferred from homology"/>
<evidence type="ECO:0000256" key="1">
    <source>
        <dbReference type="ARBA" id="ARBA00005564"/>
    </source>
</evidence>
<protein>
    <submittedName>
        <fullName evidence="3">Lactonase family protein</fullName>
    </submittedName>
</protein>
<dbReference type="Proteomes" id="UP000321080">
    <property type="component" value="Unassembled WGS sequence"/>
</dbReference>
<evidence type="ECO:0000313" key="3">
    <source>
        <dbReference type="EMBL" id="TXG35116.1"/>
    </source>
</evidence>
<dbReference type="RefSeq" id="WP_147769459.1">
    <property type="nucleotide sequence ID" value="NZ_VRKQ01000018.1"/>
</dbReference>
<dbReference type="GO" id="GO:0017057">
    <property type="term" value="F:6-phosphogluconolactonase activity"/>
    <property type="evidence" value="ECO:0007669"/>
    <property type="project" value="TreeGrafter"/>
</dbReference>
<dbReference type="InterPro" id="IPR050282">
    <property type="entry name" value="Cycloisomerase_2"/>
</dbReference>
<sequence length="346" mass="38574">MILFTGSYTTEVLPGLEGFGEGISTFNFNEETGELKRLYVEENINTAYLVISADKQYLYSFQEVMPEKNPHVLAYKINDDKSLTLINKQPILGGLPCHINFIDKKTLAVACYWTGNVHIYPINNDGSLNPYSQILQHSGGSVNKERQEAAHTHMVYKFNNQVLVPDLGIDKVLVYNIDNSRLTDAYRIDTPLGGGPRHLVMHPHGNYGFLMNELTADVSILKLNDGKFQVIENINSLPDSYKGLPSSSAIKLSKDGKFLYCSNRGSETITIFSFAEDTGILSFVGFQDVFGVTPRDFNLSPCGNWLLVANQDSFTIEVFKIDTNTGLLDKVSSNNESKSVSCLKWL</sequence>
<dbReference type="Gene3D" id="2.130.10.10">
    <property type="entry name" value="YVTN repeat-like/Quinoprotein amine dehydrogenase"/>
    <property type="match status" value="1"/>
</dbReference>
<name>A0A5C7GES1_9FLAO</name>
<dbReference type="GO" id="GO:0006006">
    <property type="term" value="P:glucose metabolic process"/>
    <property type="evidence" value="ECO:0007669"/>
    <property type="project" value="UniProtKB-KW"/>
</dbReference>
<dbReference type="Pfam" id="PF10282">
    <property type="entry name" value="Lactonase"/>
    <property type="match status" value="1"/>
</dbReference>
<dbReference type="SUPFAM" id="SSF51004">
    <property type="entry name" value="C-terminal (heme d1) domain of cytochrome cd1-nitrite reductase"/>
    <property type="match status" value="1"/>
</dbReference>
<dbReference type="InterPro" id="IPR015943">
    <property type="entry name" value="WD40/YVTN_repeat-like_dom_sf"/>
</dbReference>
<dbReference type="GO" id="GO:0005829">
    <property type="term" value="C:cytosol"/>
    <property type="evidence" value="ECO:0007669"/>
    <property type="project" value="TreeGrafter"/>
</dbReference>
<dbReference type="EMBL" id="VRKQ01000018">
    <property type="protein sequence ID" value="TXG35116.1"/>
    <property type="molecule type" value="Genomic_DNA"/>
</dbReference>
<dbReference type="PANTHER" id="PTHR30344">
    <property type="entry name" value="6-PHOSPHOGLUCONOLACTONASE-RELATED"/>
    <property type="match status" value="1"/>
</dbReference>
<gene>
    <name evidence="3" type="ORF">FUA22_15275</name>
</gene>
<keyword evidence="2" id="KW-0119">Carbohydrate metabolism</keyword>
<keyword evidence="2" id="KW-0313">Glucose metabolism</keyword>
<evidence type="ECO:0000313" key="4">
    <source>
        <dbReference type="Proteomes" id="UP000321080"/>
    </source>
</evidence>
<accession>A0A5C7GES1</accession>
<reference evidence="3 4" key="1">
    <citation type="submission" date="2019-08" db="EMBL/GenBank/DDBJ databases">
        <title>Seonamhaeicola sediminis sp. nov., isolated from marine sediment.</title>
        <authorList>
            <person name="Cao W.R."/>
        </authorList>
    </citation>
    <scope>NUCLEOTIDE SEQUENCE [LARGE SCALE GENOMIC DNA]</scope>
    <source>
        <strain evidence="3 4">1505</strain>
    </source>
</reference>
<dbReference type="AlphaFoldDB" id="A0A5C7GES1"/>
<keyword evidence="4" id="KW-1185">Reference proteome</keyword>